<dbReference type="NCBIfam" id="NF045560">
    <property type="entry name" value="aroma_sacti_dom"/>
    <property type="match status" value="1"/>
</dbReference>
<dbReference type="EMBL" id="BNJJ01000028">
    <property type="protein sequence ID" value="GHO88857.1"/>
    <property type="molecule type" value="Genomic_DNA"/>
</dbReference>
<dbReference type="RefSeq" id="WP_201366402.1">
    <property type="nucleotide sequence ID" value="NZ_BNJJ01000028.1"/>
</dbReference>
<accession>A0ABQ3VRF9</accession>
<gene>
    <name evidence="1" type="ORF">KSZ_68630</name>
</gene>
<protein>
    <submittedName>
        <fullName evidence="1">Uncharacterized protein</fullName>
    </submittedName>
</protein>
<evidence type="ECO:0000313" key="1">
    <source>
        <dbReference type="EMBL" id="GHO88857.1"/>
    </source>
</evidence>
<evidence type="ECO:0000313" key="2">
    <source>
        <dbReference type="Proteomes" id="UP000635565"/>
    </source>
</evidence>
<sequence length="65" mass="7135">MTAQFDPIKALEDAGLSFDRVSDAEREALKQLTPEEVRVLVKVRKQMEEVHEVIGQADVAGGIGL</sequence>
<dbReference type="Proteomes" id="UP000635565">
    <property type="component" value="Unassembled WGS sequence"/>
</dbReference>
<keyword evidence="2" id="KW-1185">Reference proteome</keyword>
<organism evidence="1 2">
    <name type="scientific">Dictyobacter formicarum</name>
    <dbReference type="NCBI Taxonomy" id="2778368"/>
    <lineage>
        <taxon>Bacteria</taxon>
        <taxon>Bacillati</taxon>
        <taxon>Chloroflexota</taxon>
        <taxon>Ktedonobacteria</taxon>
        <taxon>Ktedonobacterales</taxon>
        <taxon>Dictyobacteraceae</taxon>
        <taxon>Dictyobacter</taxon>
    </lineage>
</organism>
<comment type="caution">
    <text evidence="1">The sequence shown here is derived from an EMBL/GenBank/DDBJ whole genome shotgun (WGS) entry which is preliminary data.</text>
</comment>
<proteinExistence type="predicted"/>
<name>A0ABQ3VRF9_9CHLR</name>
<reference evidence="1 2" key="1">
    <citation type="journal article" date="2021" name="Int. J. Syst. Evol. Microbiol.">
        <title>Reticulibacter mediterranei gen. nov., sp. nov., within the new family Reticulibacteraceae fam. nov., and Ktedonospora formicarum gen. nov., sp. nov., Ktedonobacter robiniae sp. nov., Dictyobacter formicarum sp. nov. and Dictyobacter arantiisoli sp. nov., belonging to the class Ktedonobacteria.</title>
        <authorList>
            <person name="Yabe S."/>
            <person name="Zheng Y."/>
            <person name="Wang C.M."/>
            <person name="Sakai Y."/>
            <person name="Abe K."/>
            <person name="Yokota A."/>
            <person name="Donadio S."/>
            <person name="Cavaletti L."/>
            <person name="Monciardini P."/>
        </authorList>
    </citation>
    <scope>NUCLEOTIDE SEQUENCE [LARGE SCALE GENOMIC DNA]</scope>
    <source>
        <strain evidence="1 2">SOSP1-9</strain>
    </source>
</reference>
<dbReference type="InterPro" id="IPR054632">
    <property type="entry name" value="Aroma_sacti_dom"/>
</dbReference>